<reference evidence="1" key="1">
    <citation type="submission" date="2021-06" db="EMBL/GenBank/DDBJ databases">
        <title>Parelaphostrongylus tenuis whole genome reference sequence.</title>
        <authorList>
            <person name="Garwood T.J."/>
            <person name="Larsen P.A."/>
            <person name="Fountain-Jones N.M."/>
            <person name="Garbe J.R."/>
            <person name="Macchietto M.G."/>
            <person name="Kania S.A."/>
            <person name="Gerhold R.W."/>
            <person name="Richards J.E."/>
            <person name="Wolf T.M."/>
        </authorList>
    </citation>
    <scope>NUCLEOTIDE SEQUENCE</scope>
    <source>
        <strain evidence="1">MNPRO001-30</strain>
        <tissue evidence="1">Meninges</tissue>
    </source>
</reference>
<dbReference type="AlphaFoldDB" id="A0AAD5MI90"/>
<name>A0AAD5MI90_PARTN</name>
<accession>A0AAD5MI90</accession>
<dbReference type="Proteomes" id="UP001196413">
    <property type="component" value="Unassembled WGS sequence"/>
</dbReference>
<organism evidence="1 2">
    <name type="scientific">Parelaphostrongylus tenuis</name>
    <name type="common">Meningeal worm</name>
    <dbReference type="NCBI Taxonomy" id="148309"/>
    <lineage>
        <taxon>Eukaryota</taxon>
        <taxon>Metazoa</taxon>
        <taxon>Ecdysozoa</taxon>
        <taxon>Nematoda</taxon>
        <taxon>Chromadorea</taxon>
        <taxon>Rhabditida</taxon>
        <taxon>Rhabditina</taxon>
        <taxon>Rhabditomorpha</taxon>
        <taxon>Strongyloidea</taxon>
        <taxon>Metastrongylidae</taxon>
        <taxon>Parelaphostrongylus</taxon>
    </lineage>
</organism>
<proteinExistence type="predicted"/>
<comment type="caution">
    <text evidence="1">The sequence shown here is derived from an EMBL/GenBank/DDBJ whole genome shotgun (WGS) entry which is preliminary data.</text>
</comment>
<evidence type="ECO:0000313" key="2">
    <source>
        <dbReference type="Proteomes" id="UP001196413"/>
    </source>
</evidence>
<gene>
    <name evidence="1" type="ORF">KIN20_017671</name>
</gene>
<protein>
    <submittedName>
        <fullName evidence="1">Uncharacterized protein</fullName>
    </submittedName>
</protein>
<keyword evidence="2" id="KW-1185">Reference proteome</keyword>
<sequence length="127" mass="14369">MSTVELPESILFTCGDDSLMVALIGENHKNRLYHTIVTTRHPVALISEAAVNHVFQPLMRVQIGTRCTEHHCEQQPCKGSRISVQAKCEKLMRKPNTRKTGARRKSMHMRESLAFASIIMANRQLSI</sequence>
<dbReference type="EMBL" id="JAHQIW010003537">
    <property type="protein sequence ID" value="KAJ1359055.1"/>
    <property type="molecule type" value="Genomic_DNA"/>
</dbReference>
<evidence type="ECO:0000313" key="1">
    <source>
        <dbReference type="EMBL" id="KAJ1359055.1"/>
    </source>
</evidence>